<evidence type="ECO:0000256" key="1">
    <source>
        <dbReference type="ARBA" id="ARBA00038158"/>
    </source>
</evidence>
<dbReference type="SUPFAM" id="SSF53335">
    <property type="entry name" value="S-adenosyl-L-methionine-dependent methyltransferases"/>
    <property type="match status" value="2"/>
</dbReference>
<evidence type="ECO:0000259" key="2">
    <source>
        <dbReference type="Pfam" id="PF08242"/>
    </source>
</evidence>
<dbReference type="PANTHER" id="PTHR43591">
    <property type="entry name" value="METHYLTRANSFERASE"/>
    <property type="match status" value="1"/>
</dbReference>
<feature type="domain" description="Methyltransferase type 12" evidence="2">
    <location>
        <begin position="349"/>
        <end position="456"/>
    </location>
</feature>
<accession>A0AAN9U2A0</accession>
<comment type="caution">
    <text evidence="3">The sequence shown here is derived from an EMBL/GenBank/DDBJ whole genome shotgun (WGS) entry which is preliminary data.</text>
</comment>
<gene>
    <name evidence="3" type="ORF">SLS53_007818</name>
</gene>
<evidence type="ECO:0000313" key="4">
    <source>
        <dbReference type="Proteomes" id="UP001320245"/>
    </source>
</evidence>
<name>A0AAN9U2A0_9PEZI</name>
<keyword evidence="4" id="KW-1185">Reference proteome</keyword>
<dbReference type="Pfam" id="PF08242">
    <property type="entry name" value="Methyltransf_12"/>
    <property type="match status" value="1"/>
</dbReference>
<dbReference type="EMBL" id="JAJSPL020000042">
    <property type="protein sequence ID" value="KAK7734712.1"/>
    <property type="molecule type" value="Genomic_DNA"/>
</dbReference>
<protein>
    <recommendedName>
        <fullName evidence="2">Methyltransferase type 12 domain-containing protein</fullName>
    </recommendedName>
</protein>
<dbReference type="Gene3D" id="3.40.50.150">
    <property type="entry name" value="Vaccinia Virus protein VP39"/>
    <property type="match status" value="2"/>
</dbReference>
<organism evidence="3 4">
    <name type="scientific">Cytospora paraplurivora</name>
    <dbReference type="NCBI Taxonomy" id="2898453"/>
    <lineage>
        <taxon>Eukaryota</taxon>
        <taxon>Fungi</taxon>
        <taxon>Dikarya</taxon>
        <taxon>Ascomycota</taxon>
        <taxon>Pezizomycotina</taxon>
        <taxon>Sordariomycetes</taxon>
        <taxon>Sordariomycetidae</taxon>
        <taxon>Diaporthales</taxon>
        <taxon>Cytosporaceae</taxon>
        <taxon>Cytospora</taxon>
    </lineage>
</organism>
<dbReference type="GO" id="GO:0008168">
    <property type="term" value="F:methyltransferase activity"/>
    <property type="evidence" value="ECO:0007669"/>
    <property type="project" value="TreeGrafter"/>
</dbReference>
<dbReference type="Pfam" id="PF13489">
    <property type="entry name" value="Methyltransf_23"/>
    <property type="match status" value="1"/>
</dbReference>
<evidence type="ECO:0000313" key="3">
    <source>
        <dbReference type="EMBL" id="KAK7734712.1"/>
    </source>
</evidence>
<proteinExistence type="inferred from homology"/>
<sequence>MARCQRPIIFGLNPTRTIPTTTQTQELRAQFGYGFLPNTEQELDRNAKQNPQSAVLGIDLVPVEPPYLVSNCHFQVRDATEDWDLNTTFDFVHTRMLGDVPEKERLVQAIYDNLNPGGWAEFSEWIVVLHSPNNSLENTSLQKWNHLIRQGKYIPKTPIPFTNTDIVGLKELGSSLYYPTQYKPLLRKVGFENITETKNGVPTNACYPGRKLRRIGNMMAQNWLAILEPLTTPVMTNGLGWPPEDVSTLLTSVKKEIPDTRYHSYMTFDHTPPKYTHSTNIMADYERDYERDDLFRTGSDAHATVYTRSALSVWYDVYVLGFNMSYVWGCPTSTVLLPFFSEHFSRNHLDCGVATGYIPATALNCFWRKYSRHRLTLLDLNPNPLRAAKARILSVATDTDVDCVEADVTEPPPRELIGRKFDSISLFNLFHCMPGGREKFRAFGTMAQLISDDGVLVGSTVLGIQHTTWYQWFTRFYLRWYNHWWGVFNNWDDTRDDVEIALRENFEEVETWTVGIMLLFRATRPRRDANKTLIDV</sequence>
<dbReference type="PANTHER" id="PTHR43591:SF24">
    <property type="entry name" value="2-METHOXY-6-POLYPRENYL-1,4-BENZOQUINOL METHYLASE, MITOCHONDRIAL"/>
    <property type="match status" value="1"/>
</dbReference>
<reference evidence="3 4" key="1">
    <citation type="journal article" date="2023" name="PLoS ONE">
        <title>Cytospora paraplurivora sp. nov. isolated from orchards with fruit tree decline syndrome in Ontario, Canada.</title>
        <authorList>
            <person name="Ilyukhin E."/>
            <person name="Nguyen H.D.T."/>
            <person name="Castle A.J."/>
            <person name="Ellouze W."/>
        </authorList>
    </citation>
    <scope>NUCLEOTIDE SEQUENCE [LARGE SCALE GENOMIC DNA]</scope>
    <source>
        <strain evidence="3 4">FDS-564</strain>
    </source>
</reference>
<dbReference type="AlphaFoldDB" id="A0AAN9U2A0"/>
<dbReference type="InterPro" id="IPR029063">
    <property type="entry name" value="SAM-dependent_MTases_sf"/>
</dbReference>
<dbReference type="Proteomes" id="UP001320245">
    <property type="component" value="Unassembled WGS sequence"/>
</dbReference>
<dbReference type="InterPro" id="IPR013217">
    <property type="entry name" value="Methyltransf_12"/>
</dbReference>
<comment type="similarity">
    <text evidence="1">Belongs to the methyltransferase superfamily. LaeA methyltransferase family.</text>
</comment>